<sequence>MTSPFRNPQNESTAVITIGGDTPDTGKESSPTKFKVHENQPTLNSNSTPTRMFLRRRIVLLTLALILAIVIITVTIVGLLISSYNDRQQAEAEARKDQGTHMEIEKYEEMEKKMSSIASDLPESDDTEMDERDFLPVPPATTNTDSSGSGFEPSSTEKTSVNVNSVPLTDEYESSQEVGSGDSLDHHQASSGDNSEDRHFDMGSGDFSGDRRDVGSGFEHNQPVIKLEISVIERMTESVEQKLKHLMRKAWRERWTDLMWGIYVKEVIPAGSTGDTYNLAESILQQALIGPSPNSKLLSYLQHSLHVQIVSYSAVFENICLQGSIQKTRCLLELLLLVEQSIKHISCTGSGDGPAALAASLLSLETWLWSLTSDGLKNLFDNNSATNDYSVICHYTTGLLGTLYEENYLISLLYIARCCTNDQFSATQLTSLVNQTESNLKNLTTNGNPSSEKLVESVEKVMRQCRSFENDLFKENGPEKPFYENSLCTDVHTLISWEALLRPTSDGLELTRQLEVLQKLRGYSPTQLYCEILRACCLGLAETADSPGELRWAVFTFLKAPSLLLRLHRSIFGLDPNSPIGEPSPEVAGAFERLLCYPGLLETTDAKCHCNVVEGLLNEVKIRTSLLSEWHVTSILSKRESLSRGGLKLETTNTQIATLVLRAEPTVASILKTLDTDYAKNQDTLLKVLSHLLSGQSFELILNAATGTGKLRAFATKLVRFNEANRQPAGSDPSKTANARALLFDISFLMLCRITQMYGIEVILSGELGGETFFEQWASEWLKPNQAPDLSLSRCDPMLTDQLLKALTSGESDLRSGSVRWHEACFHVPAVIREILGAYESQLVSDEEVERILDTLRTQMCCLSVCAAAWLRFYIQVQPANLKSKPTSMLDHLMTSLNLDDSKEHYRERSVLMLQIIRRLAQDDNPLQSVSENHDQSLDHQLTKLWNKILNHGWSDHSTTVGIDQLFKIGGATWLVTSLVKAVIKEQSSDKRQRCVEGALSVAHLDLESCAISLATRVLPFLLTHSSMLASDEETGGPGGKALAQLTVLLFTAALNNQLAPESDSSSPSKKLGSKRSIDWDLNTPGFRYPPLKKMALHEEEFDFMFVTPNSAHENNPLSNAIANLMQLMTRAAGEGIITPQLAFISYFIQTMAEITSIKTKEVMRPLLTLIPPALVFYMLAVWPGLMSISDVAKLLAHPGDEMGVGKIAAQIVCAFKNIN</sequence>
<dbReference type="Pfam" id="PF11277">
    <property type="entry name" value="Med24_N"/>
    <property type="match status" value="1"/>
</dbReference>
<comment type="similarity">
    <text evidence="2">Belongs to the Mediator complex subunit 24 family.</text>
</comment>
<keyword evidence="6" id="KW-0804">Transcription</keyword>
<dbReference type="InParanoid" id="E9FTF2"/>
<evidence type="ECO:0000256" key="4">
    <source>
        <dbReference type="ARBA" id="ARBA00023015"/>
    </source>
</evidence>
<organism evidence="11 12">
    <name type="scientific">Daphnia pulex</name>
    <name type="common">Water flea</name>
    <dbReference type="NCBI Taxonomy" id="6669"/>
    <lineage>
        <taxon>Eukaryota</taxon>
        <taxon>Metazoa</taxon>
        <taxon>Ecdysozoa</taxon>
        <taxon>Arthropoda</taxon>
        <taxon>Crustacea</taxon>
        <taxon>Branchiopoda</taxon>
        <taxon>Diplostraca</taxon>
        <taxon>Cladocera</taxon>
        <taxon>Anomopoda</taxon>
        <taxon>Daphniidae</taxon>
        <taxon>Daphnia</taxon>
    </lineage>
</organism>
<dbReference type="eggNOG" id="ENOG502QPJD">
    <property type="taxonomic scope" value="Eukaryota"/>
</dbReference>
<feature type="region of interest" description="Disordered" evidence="9">
    <location>
        <begin position="1"/>
        <end position="48"/>
    </location>
</feature>
<dbReference type="InterPro" id="IPR021429">
    <property type="entry name" value="Mediator_Med24"/>
</dbReference>
<protein>
    <recommendedName>
        <fullName evidence="3">Mediator of RNA polymerase II transcription subunit 24</fullName>
    </recommendedName>
    <alternativeName>
        <fullName evidence="8">Mediator complex subunit 24</fullName>
    </alternativeName>
</protein>
<feature type="compositionally biased region" description="Polar residues" evidence="9">
    <location>
        <begin position="1"/>
        <end position="15"/>
    </location>
</feature>
<evidence type="ECO:0000256" key="7">
    <source>
        <dbReference type="ARBA" id="ARBA00023242"/>
    </source>
</evidence>
<dbReference type="GO" id="GO:0060261">
    <property type="term" value="P:positive regulation of transcription initiation by RNA polymerase II"/>
    <property type="evidence" value="ECO:0000318"/>
    <property type="project" value="GO_Central"/>
</dbReference>
<evidence type="ECO:0000256" key="8">
    <source>
        <dbReference type="ARBA" id="ARBA00031960"/>
    </source>
</evidence>
<comment type="subcellular location">
    <subcellularLocation>
        <location evidence="1">Nucleus</location>
    </subcellularLocation>
</comment>
<dbReference type="AlphaFoldDB" id="E9FTF2"/>
<evidence type="ECO:0000256" key="1">
    <source>
        <dbReference type="ARBA" id="ARBA00004123"/>
    </source>
</evidence>
<dbReference type="OrthoDB" id="21216at2759"/>
<keyword evidence="5" id="KW-0010">Activator</keyword>
<dbReference type="EMBL" id="GL732524">
    <property type="protein sequence ID" value="EFX89646.1"/>
    <property type="molecule type" value="Genomic_DNA"/>
</dbReference>
<evidence type="ECO:0000256" key="10">
    <source>
        <dbReference type="SAM" id="Phobius"/>
    </source>
</evidence>
<evidence type="ECO:0000256" key="6">
    <source>
        <dbReference type="ARBA" id="ARBA00023163"/>
    </source>
</evidence>
<evidence type="ECO:0000256" key="3">
    <source>
        <dbReference type="ARBA" id="ARBA00019693"/>
    </source>
</evidence>
<evidence type="ECO:0000313" key="11">
    <source>
        <dbReference type="EMBL" id="EFX89646.1"/>
    </source>
</evidence>
<dbReference type="OMA" id="WKERWTE"/>
<feature type="region of interest" description="Disordered" evidence="9">
    <location>
        <begin position="112"/>
        <end position="218"/>
    </location>
</feature>
<evidence type="ECO:0000313" key="12">
    <source>
        <dbReference type="Proteomes" id="UP000000305"/>
    </source>
</evidence>
<dbReference type="GO" id="GO:0016592">
    <property type="term" value="C:mediator complex"/>
    <property type="evidence" value="ECO:0000318"/>
    <property type="project" value="GO_Central"/>
</dbReference>
<dbReference type="PANTHER" id="PTHR12898:SF1">
    <property type="entry name" value="MEDIATOR OF RNA POLYMERASE II TRANSCRIPTION SUBUNIT 24"/>
    <property type="match status" value="1"/>
</dbReference>
<dbReference type="FunCoup" id="E9FTF2">
    <property type="interactions" value="779"/>
</dbReference>
<keyword evidence="12" id="KW-1185">Reference proteome</keyword>
<dbReference type="KEGG" id="dpx:DAPPUDRAFT_220502"/>
<accession>E9FTF2</accession>
<reference evidence="11 12" key="1">
    <citation type="journal article" date="2011" name="Science">
        <title>The ecoresponsive genome of Daphnia pulex.</title>
        <authorList>
            <person name="Colbourne J.K."/>
            <person name="Pfrender M.E."/>
            <person name="Gilbert D."/>
            <person name="Thomas W.K."/>
            <person name="Tucker A."/>
            <person name="Oakley T.H."/>
            <person name="Tokishita S."/>
            <person name="Aerts A."/>
            <person name="Arnold G.J."/>
            <person name="Basu M.K."/>
            <person name="Bauer D.J."/>
            <person name="Caceres C.E."/>
            <person name="Carmel L."/>
            <person name="Casola C."/>
            <person name="Choi J.H."/>
            <person name="Detter J.C."/>
            <person name="Dong Q."/>
            <person name="Dusheyko S."/>
            <person name="Eads B.D."/>
            <person name="Frohlich T."/>
            <person name="Geiler-Samerotte K.A."/>
            <person name="Gerlach D."/>
            <person name="Hatcher P."/>
            <person name="Jogdeo S."/>
            <person name="Krijgsveld J."/>
            <person name="Kriventseva E.V."/>
            <person name="Kultz D."/>
            <person name="Laforsch C."/>
            <person name="Lindquist E."/>
            <person name="Lopez J."/>
            <person name="Manak J.R."/>
            <person name="Muller J."/>
            <person name="Pangilinan J."/>
            <person name="Patwardhan R.P."/>
            <person name="Pitluck S."/>
            <person name="Pritham E.J."/>
            <person name="Rechtsteiner A."/>
            <person name="Rho M."/>
            <person name="Rogozin I.B."/>
            <person name="Sakarya O."/>
            <person name="Salamov A."/>
            <person name="Schaack S."/>
            <person name="Shapiro H."/>
            <person name="Shiga Y."/>
            <person name="Skalitzky C."/>
            <person name="Smith Z."/>
            <person name="Souvorov A."/>
            <person name="Sung W."/>
            <person name="Tang Z."/>
            <person name="Tsuchiya D."/>
            <person name="Tu H."/>
            <person name="Vos H."/>
            <person name="Wang M."/>
            <person name="Wolf Y.I."/>
            <person name="Yamagata H."/>
            <person name="Yamada T."/>
            <person name="Ye Y."/>
            <person name="Shaw J.R."/>
            <person name="Andrews J."/>
            <person name="Crease T.J."/>
            <person name="Tang H."/>
            <person name="Lucas S.M."/>
            <person name="Robertson H.M."/>
            <person name="Bork P."/>
            <person name="Koonin E.V."/>
            <person name="Zdobnov E.M."/>
            <person name="Grigoriev I.V."/>
            <person name="Lynch M."/>
            <person name="Boore J.L."/>
        </authorList>
    </citation>
    <scope>NUCLEOTIDE SEQUENCE [LARGE SCALE GENOMIC DNA]</scope>
</reference>
<dbReference type="PANTHER" id="PTHR12898">
    <property type="entry name" value="MEDIATOR OF RNA POLYMERASE II TRANSCRIPTION SUBUNIT 24"/>
    <property type="match status" value="1"/>
</dbReference>
<dbReference type="HOGENOM" id="CLU_007484_0_0_1"/>
<gene>
    <name evidence="11" type="ORF">DAPPUDRAFT_220502</name>
</gene>
<dbReference type="STRING" id="6669.E9FTF2"/>
<evidence type="ECO:0000256" key="2">
    <source>
        <dbReference type="ARBA" id="ARBA00007864"/>
    </source>
</evidence>
<feature type="compositionally biased region" description="Acidic residues" evidence="9">
    <location>
        <begin position="122"/>
        <end position="131"/>
    </location>
</feature>
<dbReference type="GO" id="GO:0003712">
    <property type="term" value="F:transcription coregulator activity"/>
    <property type="evidence" value="ECO:0000318"/>
    <property type="project" value="GO_Central"/>
</dbReference>
<dbReference type="Proteomes" id="UP000000305">
    <property type="component" value="Unassembled WGS sequence"/>
</dbReference>
<evidence type="ECO:0000256" key="9">
    <source>
        <dbReference type="SAM" id="MobiDB-lite"/>
    </source>
</evidence>
<keyword evidence="7" id="KW-0539">Nucleus</keyword>
<feature type="compositionally biased region" description="Polar residues" evidence="9">
    <location>
        <begin position="39"/>
        <end position="48"/>
    </location>
</feature>
<keyword evidence="10" id="KW-1133">Transmembrane helix</keyword>
<feature type="transmembrane region" description="Helical" evidence="10">
    <location>
        <begin position="58"/>
        <end position="81"/>
    </location>
</feature>
<name>E9FTF2_DAPPU</name>
<feature type="compositionally biased region" description="Polar residues" evidence="9">
    <location>
        <begin position="140"/>
        <end position="167"/>
    </location>
</feature>
<evidence type="ECO:0000256" key="5">
    <source>
        <dbReference type="ARBA" id="ARBA00023159"/>
    </source>
</evidence>
<proteinExistence type="inferred from homology"/>
<keyword evidence="10" id="KW-0472">Membrane</keyword>
<keyword evidence="10" id="KW-0812">Transmembrane</keyword>
<keyword evidence="4" id="KW-0805">Transcription regulation</keyword>